<evidence type="ECO:0000313" key="2">
    <source>
        <dbReference type="Proteomes" id="UP001061991"/>
    </source>
</evidence>
<evidence type="ECO:0000313" key="1">
    <source>
        <dbReference type="EMBL" id="UXN61833.1"/>
    </source>
</evidence>
<organism evidence="1 2">
    <name type="scientific">Phyllobacterium zundukense</name>
    <dbReference type="NCBI Taxonomy" id="1867719"/>
    <lineage>
        <taxon>Bacteria</taxon>
        <taxon>Pseudomonadati</taxon>
        <taxon>Pseudomonadota</taxon>
        <taxon>Alphaproteobacteria</taxon>
        <taxon>Hyphomicrobiales</taxon>
        <taxon>Phyllobacteriaceae</taxon>
        <taxon>Phyllobacterium</taxon>
    </lineage>
</organism>
<proteinExistence type="predicted"/>
<dbReference type="EMBL" id="CP104973">
    <property type="protein sequence ID" value="UXN61833.1"/>
    <property type="molecule type" value="Genomic_DNA"/>
</dbReference>
<accession>A0ACD4D7Y7</accession>
<sequence length="94" mass="11163">MIVRLRPQAETDIERIVLYIAEDSPTAARRWYDEIYDLCGRVGEMPRMGTARPEVRPDLRTFPMGNYLVLYREIDKDVEIVRVIHSARQWQELL</sequence>
<reference evidence="1" key="1">
    <citation type="submission" date="2022-09" db="EMBL/GenBank/DDBJ databases">
        <title>Interaction between co-microsymbionts with complementary sets of symbiotic genes in legume-rhizobium systems.</title>
        <authorList>
            <person name="Safronova V."/>
            <person name="Sazanova A."/>
            <person name="Afonin A."/>
            <person name="Chirak E."/>
        </authorList>
    </citation>
    <scope>NUCLEOTIDE SEQUENCE</scope>
    <source>
        <strain evidence="1">A18/3m</strain>
    </source>
</reference>
<gene>
    <name evidence="1" type="ORF">N8E88_17500</name>
</gene>
<dbReference type="Proteomes" id="UP001061991">
    <property type="component" value="Chromosome"/>
</dbReference>
<protein>
    <submittedName>
        <fullName evidence="1">Type II toxin-antitoxin system RelE/ParE family toxin</fullName>
    </submittedName>
</protein>
<keyword evidence="2" id="KW-1185">Reference proteome</keyword>
<name>A0ACD4D7Y7_9HYPH</name>